<accession>A0A0L0FY62</accession>
<dbReference type="InterPro" id="IPR001623">
    <property type="entry name" value="DnaJ_domain"/>
</dbReference>
<feature type="domain" description="J" evidence="2">
    <location>
        <begin position="1"/>
        <end position="44"/>
    </location>
</feature>
<dbReference type="CDD" id="cd06257">
    <property type="entry name" value="DnaJ"/>
    <property type="match status" value="1"/>
</dbReference>
<dbReference type="PANTHER" id="PTHR45168">
    <property type="entry name" value="DNAJ HOMOLOG SUBFAMILY B MEMBER 2"/>
    <property type="match status" value="1"/>
</dbReference>
<feature type="compositionally biased region" description="Polar residues" evidence="1">
    <location>
        <begin position="42"/>
        <end position="53"/>
    </location>
</feature>
<organism evidence="3 4">
    <name type="scientific">Sphaeroforma arctica JP610</name>
    <dbReference type="NCBI Taxonomy" id="667725"/>
    <lineage>
        <taxon>Eukaryota</taxon>
        <taxon>Ichthyosporea</taxon>
        <taxon>Ichthyophonida</taxon>
        <taxon>Sphaeroforma</taxon>
    </lineage>
</organism>
<keyword evidence="4" id="KW-1185">Reference proteome</keyword>
<gene>
    <name evidence="3" type="ORF">SARC_05921</name>
</gene>
<dbReference type="GeneID" id="25906425"/>
<proteinExistence type="predicted"/>
<evidence type="ECO:0000256" key="1">
    <source>
        <dbReference type="SAM" id="MobiDB-lite"/>
    </source>
</evidence>
<feature type="region of interest" description="Disordered" evidence="1">
    <location>
        <begin position="41"/>
        <end position="62"/>
    </location>
</feature>
<dbReference type="EMBL" id="KQ241998">
    <property type="protein sequence ID" value="KNC81775.1"/>
    <property type="molecule type" value="Genomic_DNA"/>
</dbReference>
<evidence type="ECO:0000259" key="2">
    <source>
        <dbReference type="PROSITE" id="PS50076"/>
    </source>
</evidence>
<dbReference type="STRING" id="667725.A0A0L0FY62"/>
<dbReference type="Pfam" id="PF00226">
    <property type="entry name" value="DnaJ"/>
    <property type="match status" value="1"/>
</dbReference>
<reference evidence="3 4" key="1">
    <citation type="submission" date="2011-02" db="EMBL/GenBank/DDBJ databases">
        <title>The Genome Sequence of Sphaeroforma arctica JP610.</title>
        <authorList>
            <consortium name="The Broad Institute Genome Sequencing Platform"/>
            <person name="Russ C."/>
            <person name="Cuomo C."/>
            <person name="Young S.K."/>
            <person name="Zeng Q."/>
            <person name="Gargeya S."/>
            <person name="Alvarado L."/>
            <person name="Berlin A."/>
            <person name="Chapman S.B."/>
            <person name="Chen Z."/>
            <person name="Freedman E."/>
            <person name="Gellesch M."/>
            <person name="Goldberg J."/>
            <person name="Griggs A."/>
            <person name="Gujja S."/>
            <person name="Heilman E."/>
            <person name="Heiman D."/>
            <person name="Howarth C."/>
            <person name="Mehta T."/>
            <person name="Neiman D."/>
            <person name="Pearson M."/>
            <person name="Roberts A."/>
            <person name="Saif S."/>
            <person name="Shea T."/>
            <person name="Shenoy N."/>
            <person name="Sisk P."/>
            <person name="Stolte C."/>
            <person name="Sykes S."/>
            <person name="White J."/>
            <person name="Yandava C."/>
            <person name="Burger G."/>
            <person name="Gray M.W."/>
            <person name="Holland P.W.H."/>
            <person name="King N."/>
            <person name="Lang F.B.F."/>
            <person name="Roger A.J."/>
            <person name="Ruiz-Trillo I."/>
            <person name="Haas B."/>
            <person name="Nusbaum C."/>
            <person name="Birren B."/>
        </authorList>
    </citation>
    <scope>NUCLEOTIDE SEQUENCE [LARGE SCALE GENOMIC DNA]</scope>
    <source>
        <strain evidence="3 4">JP610</strain>
    </source>
</reference>
<dbReference type="SUPFAM" id="SSF46565">
    <property type="entry name" value="Chaperone J-domain"/>
    <property type="match status" value="1"/>
</dbReference>
<dbReference type="RefSeq" id="XP_014155677.1">
    <property type="nucleotide sequence ID" value="XM_014300202.1"/>
</dbReference>
<dbReference type="PROSITE" id="PS50076">
    <property type="entry name" value="DNAJ_2"/>
    <property type="match status" value="1"/>
</dbReference>
<dbReference type="OrthoDB" id="10250354at2759"/>
<dbReference type="SMART" id="SM00271">
    <property type="entry name" value="DnaJ"/>
    <property type="match status" value="1"/>
</dbReference>
<protein>
    <recommendedName>
        <fullName evidence="2">J domain-containing protein</fullName>
    </recommendedName>
</protein>
<dbReference type="Gene3D" id="1.10.287.110">
    <property type="entry name" value="DnaJ domain"/>
    <property type="match status" value="1"/>
</dbReference>
<evidence type="ECO:0000313" key="4">
    <source>
        <dbReference type="Proteomes" id="UP000054560"/>
    </source>
</evidence>
<sequence>MALKWHPDKNPDNVEEASKAFKLIAEAYEVLSDEEKREAYNLAQSSSAHQHPNGSFAGANHAEFADSGFGPTGGASFQTYANSGHHSEMPSFSMFSNVEMDDDHWRDPFGGMFYNFTDPFELFNSFFQEMGLDNGMGSGFIQNAHRDIHHHVTSTMFNQHQQIQQSPMNRGATEVQRQRNLQMQQQQQQQMAMHMDRQRRHDLMYQQQRMINQNEATIAQLQEQLQANSERPRQQSQQTSTILLGGSRDLQSYSSPGFASPGMQMMQMHQQMMMSGGGFGGSFGGGFGGMGMGMGFDGFGAMGGMTPMSGFGQMGNMFPPMFDMNGMQSSGASSSSTSTQIVNGRTIVTKEEIRDGHRVTIVIEDGTTVAHTVDGVDQLG</sequence>
<dbReference type="eggNOG" id="KOG0714">
    <property type="taxonomic scope" value="Eukaryota"/>
</dbReference>
<dbReference type="GO" id="GO:0051082">
    <property type="term" value="F:unfolded protein binding"/>
    <property type="evidence" value="ECO:0007669"/>
    <property type="project" value="InterPro"/>
</dbReference>
<dbReference type="InterPro" id="IPR036869">
    <property type="entry name" value="J_dom_sf"/>
</dbReference>
<dbReference type="InterPro" id="IPR018253">
    <property type="entry name" value="DnaJ_domain_CS"/>
</dbReference>
<dbReference type="Proteomes" id="UP000054560">
    <property type="component" value="Unassembled WGS sequence"/>
</dbReference>
<dbReference type="InterPro" id="IPR043183">
    <property type="entry name" value="DNJB2/6-like"/>
</dbReference>
<name>A0A0L0FY62_9EUKA</name>
<evidence type="ECO:0000313" key="3">
    <source>
        <dbReference type="EMBL" id="KNC81775.1"/>
    </source>
</evidence>
<dbReference type="GO" id="GO:0030544">
    <property type="term" value="F:Hsp70 protein binding"/>
    <property type="evidence" value="ECO:0007669"/>
    <property type="project" value="InterPro"/>
</dbReference>
<dbReference type="PROSITE" id="PS00636">
    <property type="entry name" value="DNAJ_1"/>
    <property type="match status" value="1"/>
</dbReference>
<feature type="compositionally biased region" description="Polar residues" evidence="1">
    <location>
        <begin position="224"/>
        <end position="242"/>
    </location>
</feature>
<feature type="region of interest" description="Disordered" evidence="1">
    <location>
        <begin position="224"/>
        <end position="249"/>
    </location>
</feature>
<dbReference type="PANTHER" id="PTHR45168:SF3">
    <property type="entry name" value="DNAJ HEAT SHOCK PROTEIN FAMILY (HSP40) MEMBER B2"/>
    <property type="match status" value="1"/>
</dbReference>
<dbReference type="AlphaFoldDB" id="A0A0L0FY62"/>